<name>A0ACB9DKT1_ARCLA</name>
<organism evidence="1 2">
    <name type="scientific">Arctium lappa</name>
    <name type="common">Greater burdock</name>
    <name type="synonym">Lappa major</name>
    <dbReference type="NCBI Taxonomy" id="4217"/>
    <lineage>
        <taxon>Eukaryota</taxon>
        <taxon>Viridiplantae</taxon>
        <taxon>Streptophyta</taxon>
        <taxon>Embryophyta</taxon>
        <taxon>Tracheophyta</taxon>
        <taxon>Spermatophyta</taxon>
        <taxon>Magnoliopsida</taxon>
        <taxon>eudicotyledons</taxon>
        <taxon>Gunneridae</taxon>
        <taxon>Pentapetalae</taxon>
        <taxon>asterids</taxon>
        <taxon>campanulids</taxon>
        <taxon>Asterales</taxon>
        <taxon>Asteraceae</taxon>
        <taxon>Carduoideae</taxon>
        <taxon>Cardueae</taxon>
        <taxon>Arctiinae</taxon>
        <taxon>Arctium</taxon>
    </lineage>
</organism>
<dbReference type="EMBL" id="CM042049">
    <property type="protein sequence ID" value="KAI3747279.1"/>
    <property type="molecule type" value="Genomic_DNA"/>
</dbReference>
<evidence type="ECO:0000313" key="1">
    <source>
        <dbReference type="EMBL" id="KAI3747279.1"/>
    </source>
</evidence>
<protein>
    <submittedName>
        <fullName evidence="1">Uncharacterized protein</fullName>
    </submittedName>
</protein>
<sequence length="204" mass="23182">MGLKTAFICFLTTAIIIVLTFFAIYITRVLPSIQLHEFYVPALNTTTGNLTMTNNTIYINLRLKNRNPATGLHYDPLYLNISFIPKDQKNTSMIALGEYRMHGFYQGNGKAKNVMGPLMTRGLPVANGGFFRVEFFGKVRYKLVGYKKRHNMKLGADVEVDEKTGKKAENEVIRLVKSGANWYHRRPPITVVPVSIFLITMLFI</sequence>
<proteinExistence type="predicted"/>
<evidence type="ECO:0000313" key="2">
    <source>
        <dbReference type="Proteomes" id="UP001055879"/>
    </source>
</evidence>
<accession>A0ACB9DKT1</accession>
<keyword evidence="2" id="KW-1185">Reference proteome</keyword>
<gene>
    <name evidence="1" type="ORF">L6452_09733</name>
</gene>
<reference evidence="1 2" key="2">
    <citation type="journal article" date="2022" name="Mol. Ecol. Resour.">
        <title>The genomes of chicory, endive, great burdock and yacon provide insights into Asteraceae paleo-polyploidization history and plant inulin production.</title>
        <authorList>
            <person name="Fan W."/>
            <person name="Wang S."/>
            <person name="Wang H."/>
            <person name="Wang A."/>
            <person name="Jiang F."/>
            <person name="Liu H."/>
            <person name="Zhao H."/>
            <person name="Xu D."/>
            <person name="Zhang Y."/>
        </authorList>
    </citation>
    <scope>NUCLEOTIDE SEQUENCE [LARGE SCALE GENOMIC DNA]</scope>
    <source>
        <strain evidence="2">cv. Niubang</strain>
    </source>
</reference>
<dbReference type="Proteomes" id="UP001055879">
    <property type="component" value="Linkage Group LG03"/>
</dbReference>
<reference evidence="2" key="1">
    <citation type="journal article" date="2022" name="Mol. Ecol. Resour.">
        <title>The genomes of chicory, endive, great burdock and yacon provide insights into Asteraceae palaeo-polyploidization history and plant inulin production.</title>
        <authorList>
            <person name="Fan W."/>
            <person name="Wang S."/>
            <person name="Wang H."/>
            <person name="Wang A."/>
            <person name="Jiang F."/>
            <person name="Liu H."/>
            <person name="Zhao H."/>
            <person name="Xu D."/>
            <person name="Zhang Y."/>
        </authorList>
    </citation>
    <scope>NUCLEOTIDE SEQUENCE [LARGE SCALE GENOMIC DNA]</scope>
    <source>
        <strain evidence="2">cv. Niubang</strain>
    </source>
</reference>
<comment type="caution">
    <text evidence="1">The sequence shown here is derived from an EMBL/GenBank/DDBJ whole genome shotgun (WGS) entry which is preliminary data.</text>
</comment>